<keyword evidence="2" id="KW-1185">Reference proteome</keyword>
<protein>
    <submittedName>
        <fullName evidence="1">PAS domain-containing protein</fullName>
    </submittedName>
</protein>
<dbReference type="InterPro" id="IPR009922">
    <property type="entry name" value="DUF1457"/>
</dbReference>
<accession>A0ABT4LII6</accession>
<name>A0ABT4LII6_9PROT</name>
<dbReference type="Proteomes" id="UP001069802">
    <property type="component" value="Unassembled WGS sequence"/>
</dbReference>
<evidence type="ECO:0000313" key="2">
    <source>
        <dbReference type="Proteomes" id="UP001069802"/>
    </source>
</evidence>
<proteinExistence type="predicted"/>
<organism evidence="1 2">
    <name type="scientific">Kiloniella laminariae</name>
    <dbReference type="NCBI Taxonomy" id="454162"/>
    <lineage>
        <taxon>Bacteria</taxon>
        <taxon>Pseudomonadati</taxon>
        <taxon>Pseudomonadota</taxon>
        <taxon>Alphaproteobacteria</taxon>
        <taxon>Rhodospirillales</taxon>
        <taxon>Kiloniellaceae</taxon>
        <taxon>Kiloniella</taxon>
    </lineage>
</organism>
<dbReference type="RefSeq" id="WP_269422382.1">
    <property type="nucleotide sequence ID" value="NZ_JAPWGY010000002.1"/>
</dbReference>
<sequence length="147" mass="16528">MKPLIEIGMTHWYHLKGQRSLPFRNDLDPINIAKLLGHSCLIRVINDGEDFEYKIIGSGIQAISRSGQTGKKISEIESQKKPSDIYDLFSTVVRAKIPQFKTIKYIGTDVRVQSVEVAVFPFTSKDAGGNVTDLWSIVEANSYRPED</sequence>
<comment type="caution">
    <text evidence="1">The sequence shown here is derived from an EMBL/GenBank/DDBJ whole genome shotgun (WGS) entry which is preliminary data.</text>
</comment>
<dbReference type="EMBL" id="JAPWGY010000002">
    <property type="protein sequence ID" value="MCZ4280171.1"/>
    <property type="molecule type" value="Genomic_DNA"/>
</dbReference>
<reference evidence="1" key="1">
    <citation type="submission" date="2022-12" db="EMBL/GenBank/DDBJ databases">
        <title>Bacterial isolates from different developmental stages of Nematostella vectensis.</title>
        <authorList>
            <person name="Fraune S."/>
        </authorList>
    </citation>
    <scope>NUCLEOTIDE SEQUENCE</scope>
    <source>
        <strain evidence="1">G21630-S1</strain>
    </source>
</reference>
<gene>
    <name evidence="1" type="ORF">O4H49_05255</name>
</gene>
<dbReference type="Pfam" id="PF07310">
    <property type="entry name" value="PAS_5"/>
    <property type="match status" value="1"/>
</dbReference>
<evidence type="ECO:0000313" key="1">
    <source>
        <dbReference type="EMBL" id="MCZ4280171.1"/>
    </source>
</evidence>